<sequence length="82" mass="9422">MNELANFETNDEQLWNWPEGRQPWSLSCSNTIWDNPPCITTTASSTHTMVDKTLCLAASEAAYRLYDVYSLYSWAQSEPTLR</sequence>
<proteinExistence type="predicted"/>
<comment type="caution">
    <text evidence="1">The sequence shown here is derived from an EMBL/GenBank/DDBJ whole genome shotgun (WGS) entry which is preliminary data.</text>
</comment>
<protein>
    <submittedName>
        <fullName evidence="1">Uncharacterized protein</fullName>
    </submittedName>
</protein>
<gene>
    <name evidence="1" type="ORF">O3P69_008024</name>
</gene>
<reference evidence="1 2" key="1">
    <citation type="submission" date="2023-03" db="EMBL/GenBank/DDBJ databases">
        <title>High-quality genome of Scylla paramamosain provides insights in environmental adaptation.</title>
        <authorList>
            <person name="Zhang L."/>
        </authorList>
    </citation>
    <scope>NUCLEOTIDE SEQUENCE [LARGE SCALE GENOMIC DNA]</scope>
    <source>
        <strain evidence="1">LZ_2023a</strain>
        <tissue evidence="1">Muscle</tissue>
    </source>
</reference>
<organism evidence="1 2">
    <name type="scientific">Scylla paramamosain</name>
    <name type="common">Mud crab</name>
    <dbReference type="NCBI Taxonomy" id="85552"/>
    <lineage>
        <taxon>Eukaryota</taxon>
        <taxon>Metazoa</taxon>
        <taxon>Ecdysozoa</taxon>
        <taxon>Arthropoda</taxon>
        <taxon>Crustacea</taxon>
        <taxon>Multicrustacea</taxon>
        <taxon>Malacostraca</taxon>
        <taxon>Eumalacostraca</taxon>
        <taxon>Eucarida</taxon>
        <taxon>Decapoda</taxon>
        <taxon>Pleocyemata</taxon>
        <taxon>Brachyura</taxon>
        <taxon>Eubrachyura</taxon>
        <taxon>Portunoidea</taxon>
        <taxon>Portunidae</taxon>
        <taxon>Portuninae</taxon>
        <taxon>Scylla</taxon>
    </lineage>
</organism>
<name>A0AAW0SZQ7_SCYPA</name>
<dbReference type="Gene3D" id="3.20.20.80">
    <property type="entry name" value="Glycosidases"/>
    <property type="match status" value="1"/>
</dbReference>
<dbReference type="Proteomes" id="UP001487740">
    <property type="component" value="Unassembled WGS sequence"/>
</dbReference>
<accession>A0AAW0SZQ7</accession>
<evidence type="ECO:0000313" key="1">
    <source>
        <dbReference type="EMBL" id="KAK8380800.1"/>
    </source>
</evidence>
<dbReference type="EMBL" id="JARAKH010000041">
    <property type="protein sequence ID" value="KAK8380800.1"/>
    <property type="molecule type" value="Genomic_DNA"/>
</dbReference>
<dbReference type="AlphaFoldDB" id="A0AAW0SZQ7"/>
<evidence type="ECO:0000313" key="2">
    <source>
        <dbReference type="Proteomes" id="UP001487740"/>
    </source>
</evidence>
<keyword evidence="2" id="KW-1185">Reference proteome</keyword>